<feature type="compositionally biased region" description="Polar residues" evidence="1">
    <location>
        <begin position="158"/>
        <end position="172"/>
    </location>
</feature>
<dbReference type="EMBL" id="JAHRIP010028261">
    <property type="protein sequence ID" value="MEQ2290243.1"/>
    <property type="molecule type" value="Genomic_DNA"/>
</dbReference>
<organism evidence="2 3">
    <name type="scientific">Ameca splendens</name>
    <dbReference type="NCBI Taxonomy" id="208324"/>
    <lineage>
        <taxon>Eukaryota</taxon>
        <taxon>Metazoa</taxon>
        <taxon>Chordata</taxon>
        <taxon>Craniata</taxon>
        <taxon>Vertebrata</taxon>
        <taxon>Euteleostomi</taxon>
        <taxon>Actinopterygii</taxon>
        <taxon>Neopterygii</taxon>
        <taxon>Teleostei</taxon>
        <taxon>Neoteleostei</taxon>
        <taxon>Acanthomorphata</taxon>
        <taxon>Ovalentaria</taxon>
        <taxon>Atherinomorphae</taxon>
        <taxon>Cyprinodontiformes</taxon>
        <taxon>Goodeidae</taxon>
        <taxon>Ameca</taxon>
    </lineage>
</organism>
<reference evidence="2 3" key="1">
    <citation type="submission" date="2021-06" db="EMBL/GenBank/DDBJ databases">
        <authorList>
            <person name="Palmer J.M."/>
        </authorList>
    </citation>
    <scope>NUCLEOTIDE SEQUENCE [LARGE SCALE GENOMIC DNA]</scope>
    <source>
        <strain evidence="2 3">AS_MEX2019</strain>
        <tissue evidence="2">Muscle</tissue>
    </source>
</reference>
<accession>A0ABV0Y8Y2</accession>
<feature type="region of interest" description="Disordered" evidence="1">
    <location>
        <begin position="149"/>
        <end position="190"/>
    </location>
</feature>
<keyword evidence="3" id="KW-1185">Reference proteome</keyword>
<feature type="region of interest" description="Disordered" evidence="1">
    <location>
        <begin position="40"/>
        <end position="63"/>
    </location>
</feature>
<comment type="caution">
    <text evidence="2">The sequence shown here is derived from an EMBL/GenBank/DDBJ whole genome shotgun (WGS) entry which is preliminary data.</text>
</comment>
<sequence length="709" mass="78059">MGGYTSELTTKTATSCKQYQVAQDVRNAAVKSLSSHQSTGPFFCPDIQPQPNTAMSQSPHPTDNQALLQSMLQRLKLQSGRDGQSVFQTAVSPSVAPALGQNSERGAPSLQEVNNRPLNVFSFNGNPSKEFTVPSTNNTSGFKSVEKQQAGPAFEGSRSPTFFPSQKVSTDGESGEKTELGHAPKPGFSPTATRQLFSAKPQKEVKLTFFKRTDVEKESIGSSLMTGQIAANTHTVSDMTPNQNHVPVLMSTDSGLAGGGNTGFLVGNGGISSSEQSKDVQLFSSSQVTTNARRKRSSENKTRRWTQRIKERFKDRHGNIGKKGKEDGAHEQETQVITAETPVNKPNNDAETTFFPLDCSDSSKLHPSQIEGNTTENNNSSDFDIGLGSFSLLEEIVKDQEWAKFIKPNLSITSVTERPSEEPSSQPYIQPNPYSLNQSPGSLNQVGYGSNQWSCRSTESSPGPIFSMPESAPVSNDISALKQQADQSEPMEDEQSRSEMLSRLHLRLSAFSEPSGNPYHSIGRNRIQMSRKRQHQPAERREERLQTEKMSDGEKTNKGSLSSSSSSSIQKMEESVEPQQETVSPSHEQRSHPIPLSPTSFNIYASPPRSVLRHSLSHDSESSMETMTKRRRVEENRRVRFCEQVITIASPDMEDTDLEVDLGADEDSFLEPDYGAVQAEIDEVLPARRSNLPAWIQALKRINTGKKPR</sequence>
<protein>
    <submittedName>
        <fullName evidence="2">Uncharacterized protein</fullName>
    </submittedName>
</protein>
<evidence type="ECO:0000313" key="3">
    <source>
        <dbReference type="Proteomes" id="UP001469553"/>
    </source>
</evidence>
<feature type="region of interest" description="Disordered" evidence="1">
    <location>
        <begin position="274"/>
        <end position="382"/>
    </location>
</feature>
<feature type="region of interest" description="Disordered" evidence="1">
    <location>
        <begin position="612"/>
        <end position="631"/>
    </location>
</feature>
<feature type="region of interest" description="Disordered" evidence="1">
    <location>
        <begin position="415"/>
        <end position="606"/>
    </location>
</feature>
<feature type="compositionally biased region" description="Polar residues" evidence="1">
    <location>
        <begin position="49"/>
        <end position="63"/>
    </location>
</feature>
<feature type="compositionally biased region" description="Basic and acidic residues" evidence="1">
    <location>
        <begin position="536"/>
        <end position="557"/>
    </location>
</feature>
<proteinExistence type="predicted"/>
<evidence type="ECO:0000256" key="1">
    <source>
        <dbReference type="SAM" id="MobiDB-lite"/>
    </source>
</evidence>
<name>A0ABV0Y8Y2_9TELE</name>
<feature type="compositionally biased region" description="Polar residues" evidence="1">
    <location>
        <begin position="473"/>
        <end position="487"/>
    </location>
</feature>
<gene>
    <name evidence="2" type="ORF">AMECASPLE_001410</name>
</gene>
<feature type="compositionally biased region" description="Polar residues" evidence="1">
    <location>
        <begin position="282"/>
        <end position="291"/>
    </location>
</feature>
<feature type="compositionally biased region" description="Polar residues" evidence="1">
    <location>
        <begin position="577"/>
        <end position="586"/>
    </location>
</feature>
<feature type="compositionally biased region" description="Polar residues" evidence="1">
    <location>
        <begin position="415"/>
        <end position="461"/>
    </location>
</feature>
<feature type="compositionally biased region" description="Basic and acidic residues" evidence="1">
    <location>
        <begin position="297"/>
        <end position="333"/>
    </location>
</feature>
<dbReference type="Proteomes" id="UP001469553">
    <property type="component" value="Unassembled WGS sequence"/>
</dbReference>
<feature type="compositionally biased region" description="Polar residues" evidence="1">
    <location>
        <begin position="360"/>
        <end position="382"/>
    </location>
</feature>
<evidence type="ECO:0000313" key="2">
    <source>
        <dbReference type="EMBL" id="MEQ2290243.1"/>
    </source>
</evidence>